<sequence>MNMMRSGVLPRGIAGLLVLVMLAGAGCDGCQRPAPPTGQEGALLLGEMIPQTAQVVIFAEELSSLESALNGVMDRAPVVGEALEGVVLDQVWSSVGAGAGLPAVGYLAHGQVVLAGWRQPGVEVEEAGELWGMEARAHEVEGAQRALRLHDGRGVLKGWAVMDARRWAVGWLVDEEAKTRLDEDVLALGERSLEVEGHRRFLTTSQQRPISAMISAGRLAEGLSGKGQAGILAQRMARELGWVHVRAGLDATRRQVELEVGTPGVRGVATSIEDLGEAAGDLPPVGGLVRPGVLGAVRISASPERFAEFVRSSLSADDRQRLDQWIEELNEELRVDVMGNVVGQLTGQALVVIYGLESSFFEQEGIEALARLVRLKSTRDAVLLPIKERRPVEDMLNSLTQVSRGKLQRQVIRHMIQYAWIEDGELKWALILGDDHVLLVDSAVAFDHANRWERSPQTEGGLMEGRGLEGMLAGRSGGGIYVELGALRGIFEEKGPEDLARWLTPFEAVKVRAGVGERVDRAQVVLWLEDAWAGGTPSAAVPSTIADEVPRTAGDQESK</sequence>
<organism evidence="1 2">
    <name type="scientific">Lujinxingia sediminis</name>
    <dbReference type="NCBI Taxonomy" id="2480984"/>
    <lineage>
        <taxon>Bacteria</taxon>
        <taxon>Deltaproteobacteria</taxon>
        <taxon>Bradymonadales</taxon>
        <taxon>Lujinxingiaceae</taxon>
        <taxon>Lujinxingia</taxon>
    </lineage>
</organism>
<name>A0ABY0CVH3_9DELT</name>
<proteinExistence type="predicted"/>
<dbReference type="EMBL" id="SADD01000002">
    <property type="protein sequence ID" value="RVU46918.1"/>
    <property type="molecule type" value="Genomic_DNA"/>
</dbReference>
<gene>
    <name evidence="1" type="ORF">EA187_07220</name>
</gene>
<dbReference type="Proteomes" id="UP000282926">
    <property type="component" value="Unassembled WGS sequence"/>
</dbReference>
<keyword evidence="2" id="KW-1185">Reference proteome</keyword>
<protein>
    <submittedName>
        <fullName evidence="1">Uncharacterized protein</fullName>
    </submittedName>
</protein>
<evidence type="ECO:0000313" key="1">
    <source>
        <dbReference type="EMBL" id="RVU46918.1"/>
    </source>
</evidence>
<comment type="caution">
    <text evidence="1">The sequence shown here is derived from an EMBL/GenBank/DDBJ whole genome shotgun (WGS) entry which is preliminary data.</text>
</comment>
<evidence type="ECO:0000313" key="2">
    <source>
        <dbReference type="Proteomes" id="UP000282926"/>
    </source>
</evidence>
<accession>A0ABY0CVH3</accession>
<dbReference type="RefSeq" id="WP_127779792.1">
    <property type="nucleotide sequence ID" value="NZ_SADD01000002.1"/>
</dbReference>
<dbReference type="PROSITE" id="PS51257">
    <property type="entry name" value="PROKAR_LIPOPROTEIN"/>
    <property type="match status" value="1"/>
</dbReference>
<reference evidence="1 2" key="1">
    <citation type="submission" date="2019-01" db="EMBL/GenBank/DDBJ databases">
        <title>Lujinxingia litoralis gen. nov., sp. nov. and Lujinxingia sediminis gen. nov., sp. nov., new members in the order Bradymonadales, isolated from coastal sediment.</title>
        <authorList>
            <person name="Li C.-M."/>
        </authorList>
    </citation>
    <scope>NUCLEOTIDE SEQUENCE [LARGE SCALE GENOMIC DNA]</scope>
    <source>
        <strain evidence="1 2">SEH01</strain>
    </source>
</reference>